<evidence type="ECO:0000313" key="3">
    <source>
        <dbReference type="Proteomes" id="UP001221924"/>
    </source>
</evidence>
<evidence type="ECO:0000313" key="2">
    <source>
        <dbReference type="EMBL" id="MDE8693313.1"/>
    </source>
</evidence>
<dbReference type="RefSeq" id="WP_149923776.1">
    <property type="nucleotide sequence ID" value="NZ_CAXKYC010000001.1"/>
</dbReference>
<dbReference type="InterPro" id="IPR001173">
    <property type="entry name" value="Glyco_trans_2-like"/>
</dbReference>
<organism evidence="2 3">
    <name type="scientific">Bacteroides cellulosilyticus</name>
    <dbReference type="NCBI Taxonomy" id="246787"/>
    <lineage>
        <taxon>Bacteria</taxon>
        <taxon>Pseudomonadati</taxon>
        <taxon>Bacteroidota</taxon>
        <taxon>Bacteroidia</taxon>
        <taxon>Bacteroidales</taxon>
        <taxon>Bacteroidaceae</taxon>
        <taxon>Bacteroides</taxon>
    </lineage>
</organism>
<reference evidence="2" key="1">
    <citation type="submission" date="2023-03" db="EMBL/GenBank/DDBJ databases">
        <title>DFI Biobank Strains.</title>
        <authorList>
            <person name="Mostad J."/>
            <person name="Paddock L."/>
            <person name="Medina S."/>
            <person name="Waligurski E."/>
            <person name="Barat B."/>
            <person name="Smith R."/>
            <person name="Burgo V."/>
            <person name="Metcalfe C."/>
            <person name="Woodson C."/>
            <person name="Sundararajan A."/>
            <person name="Ramaswamy R."/>
            <person name="Lin H."/>
            <person name="Pamer E.G."/>
        </authorList>
    </citation>
    <scope>NUCLEOTIDE SEQUENCE</scope>
    <source>
        <strain evidence="2">DFI.9.5</strain>
    </source>
</reference>
<dbReference type="InterPro" id="IPR050834">
    <property type="entry name" value="Glycosyltransf_2"/>
</dbReference>
<dbReference type="CDD" id="cd00761">
    <property type="entry name" value="Glyco_tranf_GTA_type"/>
    <property type="match status" value="1"/>
</dbReference>
<comment type="caution">
    <text evidence="2">The sequence shown here is derived from an EMBL/GenBank/DDBJ whole genome shotgun (WGS) entry which is preliminary data.</text>
</comment>
<dbReference type="InterPro" id="IPR029044">
    <property type="entry name" value="Nucleotide-diphossugar_trans"/>
</dbReference>
<feature type="domain" description="Glycosyltransferase 2-like" evidence="1">
    <location>
        <begin position="10"/>
        <end position="135"/>
    </location>
</feature>
<dbReference type="EMBL" id="JARFID010000003">
    <property type="protein sequence ID" value="MDE8693313.1"/>
    <property type="molecule type" value="Genomic_DNA"/>
</dbReference>
<protein>
    <submittedName>
        <fullName evidence="2">Glycosyltransferase family A protein</fullName>
    </submittedName>
</protein>
<dbReference type="Proteomes" id="UP001221924">
    <property type="component" value="Unassembled WGS sequence"/>
</dbReference>
<sequence length="273" mass="32068">MEKKDHPLVSVVIPCYNQAIYLSEALDSLLQQTYQNWEAIVVNDGSPDDTENVALGYVEKDKRIKYLCEENAGPSSARNMGIKYAKGEFILPLDADDLIKPEYIEIAIDTFDKNPSIKLVYCQGFFFGDTVGLWDLRYSGYKNLLLRNAIFSSAFFRKSDYVRIGGYDENMRKGHEDWDFYIRLLDGDGLVYQIPLPLFHYRIKKYSLTTLATQKDVLAETDFYIYSKNRAIYTSYFGGSILDYLRELDDLREKRIRHKNKWYRKFFHNYIKK</sequence>
<proteinExistence type="predicted"/>
<evidence type="ECO:0000259" key="1">
    <source>
        <dbReference type="Pfam" id="PF00535"/>
    </source>
</evidence>
<dbReference type="Gene3D" id="3.90.550.10">
    <property type="entry name" value="Spore Coat Polysaccharide Biosynthesis Protein SpsA, Chain A"/>
    <property type="match status" value="1"/>
</dbReference>
<gene>
    <name evidence="2" type="ORF">PZH42_04280</name>
</gene>
<name>A0AAW6LZL4_9BACE</name>
<dbReference type="PANTHER" id="PTHR43685">
    <property type="entry name" value="GLYCOSYLTRANSFERASE"/>
    <property type="match status" value="1"/>
</dbReference>
<dbReference type="PANTHER" id="PTHR43685:SF2">
    <property type="entry name" value="GLYCOSYLTRANSFERASE 2-LIKE DOMAIN-CONTAINING PROTEIN"/>
    <property type="match status" value="1"/>
</dbReference>
<dbReference type="Pfam" id="PF00535">
    <property type="entry name" value="Glycos_transf_2"/>
    <property type="match status" value="1"/>
</dbReference>
<dbReference type="SUPFAM" id="SSF53448">
    <property type="entry name" value="Nucleotide-diphospho-sugar transferases"/>
    <property type="match status" value="1"/>
</dbReference>
<dbReference type="AlphaFoldDB" id="A0AAW6LZL4"/>
<accession>A0AAW6LZL4</accession>